<dbReference type="GO" id="GO:0030170">
    <property type="term" value="F:pyridoxal phosphate binding"/>
    <property type="evidence" value="ECO:0007669"/>
    <property type="project" value="InterPro"/>
</dbReference>
<evidence type="ECO:0000313" key="8">
    <source>
        <dbReference type="EMBL" id="AKE38124.1"/>
    </source>
</evidence>
<comment type="pathway">
    <text evidence="6">Amino-acid biosynthesis; L-histidine biosynthesis; L-histidine from 5-phospho-alpha-D-ribose 1-diphosphate: step 7/9.</text>
</comment>
<dbReference type="CDD" id="cd00609">
    <property type="entry name" value="AAT_like"/>
    <property type="match status" value="1"/>
</dbReference>
<evidence type="ECO:0000259" key="7">
    <source>
        <dbReference type="Pfam" id="PF00155"/>
    </source>
</evidence>
<evidence type="ECO:0000256" key="5">
    <source>
        <dbReference type="ARBA" id="ARBA00022898"/>
    </source>
</evidence>
<dbReference type="InterPro" id="IPR024892">
    <property type="entry name" value="ArAT"/>
</dbReference>
<dbReference type="InterPro" id="IPR015424">
    <property type="entry name" value="PyrdxlP-dep_Trfase"/>
</dbReference>
<dbReference type="EMBL" id="CP011311">
    <property type="protein sequence ID" value="AKE38124.1"/>
    <property type="molecule type" value="Genomic_DNA"/>
</dbReference>
<dbReference type="NCBIfam" id="NF002878">
    <property type="entry name" value="PRK03321.1"/>
    <property type="match status" value="1"/>
</dbReference>
<dbReference type="GO" id="GO:0004400">
    <property type="term" value="F:histidinol-phosphate transaminase activity"/>
    <property type="evidence" value="ECO:0007669"/>
    <property type="project" value="UniProtKB-UniRule"/>
</dbReference>
<evidence type="ECO:0000256" key="4">
    <source>
        <dbReference type="ARBA" id="ARBA00022679"/>
    </source>
</evidence>
<dbReference type="RefSeq" id="WP_035106013.1">
    <property type="nucleotide sequence ID" value="NZ_CP011311.1"/>
</dbReference>
<dbReference type="HAMAP" id="MF_01023">
    <property type="entry name" value="HisC_aminotrans_2"/>
    <property type="match status" value="1"/>
</dbReference>
<keyword evidence="6" id="KW-0368">Histidine biosynthesis</keyword>
<proteinExistence type="inferred from homology"/>
<keyword evidence="6" id="KW-0028">Amino-acid biosynthesis</keyword>
<comment type="similarity">
    <text evidence="6">Belongs to the class-II pyridoxal-phosphate-dependent aminotransferase family. Histidinol-phosphate aminotransferase subfamily.</text>
</comment>
<dbReference type="Gene3D" id="3.90.1150.10">
    <property type="entry name" value="Aspartate Aminotransferase, domain 1"/>
    <property type="match status" value="1"/>
</dbReference>
<evidence type="ECO:0000256" key="2">
    <source>
        <dbReference type="ARBA" id="ARBA00011738"/>
    </source>
</evidence>
<dbReference type="NCBIfam" id="TIGR01141">
    <property type="entry name" value="hisC"/>
    <property type="match status" value="1"/>
</dbReference>
<dbReference type="InterPro" id="IPR004839">
    <property type="entry name" value="Aminotransferase_I/II_large"/>
</dbReference>
<keyword evidence="3 6" id="KW-0032">Aminotransferase</keyword>
<dbReference type="STRING" id="161896.UL81_00660"/>
<accession>A0A0F6TAC6</accession>
<dbReference type="PANTHER" id="PTHR43643:SF3">
    <property type="entry name" value="HISTIDINOL-PHOSPHATE AMINOTRANSFERASE"/>
    <property type="match status" value="1"/>
</dbReference>
<evidence type="ECO:0000313" key="9">
    <source>
        <dbReference type="Proteomes" id="UP000033566"/>
    </source>
</evidence>
<comment type="cofactor">
    <cofactor evidence="1 6">
        <name>pyridoxal 5'-phosphate</name>
        <dbReference type="ChEBI" id="CHEBI:597326"/>
    </cofactor>
</comment>
<gene>
    <name evidence="8" type="primary">pat</name>
    <name evidence="6" type="synonym">hisC</name>
    <name evidence="8" type="ORF">UL81_00660</name>
</gene>
<dbReference type="EC" id="2.6.1.9" evidence="6"/>
<dbReference type="SUPFAM" id="SSF53383">
    <property type="entry name" value="PLP-dependent transferases"/>
    <property type="match status" value="1"/>
</dbReference>
<reference evidence="8 9" key="1">
    <citation type="journal article" date="2015" name="Genome Announc.">
        <title>Complete Genome Sequence of Corynebacterium camporealensis DSM 44610, Isolated from the Milk of a Manchega Sheep with Subclinical Mastitis.</title>
        <authorList>
            <person name="Ruckert C."/>
            <person name="Albersmeier A."/>
            <person name="Winkler A."/>
            <person name="Tauch A."/>
        </authorList>
    </citation>
    <scope>NUCLEOTIDE SEQUENCE [LARGE SCALE GENOMIC DNA]</scope>
    <source>
        <strain evidence="8 9">DSM 44610</strain>
    </source>
</reference>
<dbReference type="Proteomes" id="UP000033566">
    <property type="component" value="Chromosome"/>
</dbReference>
<organism evidence="8 9">
    <name type="scientific">Corynebacterium camporealensis</name>
    <dbReference type="NCBI Taxonomy" id="161896"/>
    <lineage>
        <taxon>Bacteria</taxon>
        <taxon>Bacillati</taxon>
        <taxon>Actinomycetota</taxon>
        <taxon>Actinomycetes</taxon>
        <taxon>Mycobacteriales</taxon>
        <taxon>Corynebacteriaceae</taxon>
        <taxon>Corynebacterium</taxon>
    </lineage>
</organism>
<feature type="modified residue" description="N6-(pyridoxal phosphate)lysine" evidence="6">
    <location>
        <position position="212"/>
    </location>
</feature>
<keyword evidence="9" id="KW-1185">Reference proteome</keyword>
<dbReference type="InterPro" id="IPR015421">
    <property type="entry name" value="PyrdxlP-dep_Trfase_major"/>
</dbReference>
<dbReference type="InterPro" id="IPR050106">
    <property type="entry name" value="HistidinolP_aminotransfase"/>
</dbReference>
<sequence>MIRSDLQAIPSYKPGARNPDAVKLSSNESTHPPLPAAVEAMQQAAQGANRYPDMAAVDLKDALAKHLQLGSEQIAVGTGSSALCQQLVLATAKPGEEVIFPWRSFEAYPIFVQVVGATPVQIPLTGEHGVDLKAMADAVTDKTRLIFVCNPNNPTGSTVTRAEFEEFLDAVPQDVVIALDEAYYEYNNAADTPVATDYLDRPNIVGLRTFSKAYGLAGARMGYAFGNPLLIEAIDKVSIPFSASALAQSAAIASLQDQNELQKRVEETQEQRDVLEKELAAYGVPHSEANLIWVPAENIADQGTPQEIAERLTENGVVVRAFSEGIRITATTEEETQTFLKAWRKVVA</sequence>
<evidence type="ECO:0000256" key="6">
    <source>
        <dbReference type="HAMAP-Rule" id="MF_01023"/>
    </source>
</evidence>
<dbReference type="UniPathway" id="UPA00031">
    <property type="reaction ID" value="UER00012"/>
</dbReference>
<evidence type="ECO:0000256" key="3">
    <source>
        <dbReference type="ARBA" id="ARBA00022576"/>
    </source>
</evidence>
<keyword evidence="5 6" id="KW-0663">Pyridoxal phosphate</keyword>
<dbReference type="AlphaFoldDB" id="A0A0F6TAC6"/>
<keyword evidence="4 6" id="KW-0808">Transferase</keyword>
<dbReference type="PROSITE" id="PS00599">
    <property type="entry name" value="AA_TRANSFER_CLASS_2"/>
    <property type="match status" value="1"/>
</dbReference>
<dbReference type="InterPro" id="IPR015422">
    <property type="entry name" value="PyrdxlP-dep_Trfase_small"/>
</dbReference>
<feature type="domain" description="Aminotransferase class I/classII large" evidence="7">
    <location>
        <begin position="20"/>
        <end position="341"/>
    </location>
</feature>
<dbReference type="OrthoDB" id="9809616at2"/>
<comment type="subunit">
    <text evidence="2 6">Homodimer.</text>
</comment>
<dbReference type="HOGENOM" id="CLU_017584_3_3_11"/>
<dbReference type="Pfam" id="PF00155">
    <property type="entry name" value="Aminotran_1_2"/>
    <property type="match status" value="1"/>
</dbReference>
<dbReference type="InterPro" id="IPR001917">
    <property type="entry name" value="Aminotrans_II_pyridoxalP_BS"/>
</dbReference>
<dbReference type="PATRIC" id="fig|161896.4.peg.132"/>
<evidence type="ECO:0000256" key="1">
    <source>
        <dbReference type="ARBA" id="ARBA00001933"/>
    </source>
</evidence>
<comment type="catalytic activity">
    <reaction evidence="6">
        <text>L-histidinol phosphate + 2-oxoglutarate = 3-(imidazol-4-yl)-2-oxopropyl phosphate + L-glutamate</text>
        <dbReference type="Rhea" id="RHEA:23744"/>
        <dbReference type="ChEBI" id="CHEBI:16810"/>
        <dbReference type="ChEBI" id="CHEBI:29985"/>
        <dbReference type="ChEBI" id="CHEBI:57766"/>
        <dbReference type="ChEBI" id="CHEBI:57980"/>
        <dbReference type="EC" id="2.6.1.9"/>
    </reaction>
</comment>
<dbReference type="InterPro" id="IPR005861">
    <property type="entry name" value="HisP_aminotrans"/>
</dbReference>
<dbReference type="PANTHER" id="PTHR43643">
    <property type="entry name" value="HISTIDINOL-PHOSPHATE AMINOTRANSFERASE 2"/>
    <property type="match status" value="1"/>
</dbReference>
<protein>
    <recommendedName>
        <fullName evidence="6">Histidinol-phosphate aminotransferase</fullName>
        <ecNumber evidence="6">2.6.1.9</ecNumber>
    </recommendedName>
    <alternativeName>
        <fullName evidence="6">Imidazole acetol-phosphate transaminase</fullName>
    </alternativeName>
</protein>
<dbReference type="Gene3D" id="3.40.640.10">
    <property type="entry name" value="Type I PLP-dependent aspartate aminotransferase-like (Major domain)"/>
    <property type="match status" value="1"/>
</dbReference>
<dbReference type="GO" id="GO:0000105">
    <property type="term" value="P:L-histidine biosynthetic process"/>
    <property type="evidence" value="ECO:0007669"/>
    <property type="project" value="UniProtKB-UniRule"/>
</dbReference>
<name>A0A0F6TAC6_9CORY</name>
<dbReference type="KEGG" id="ccj:UL81_00660"/>